<evidence type="ECO:0000313" key="1">
    <source>
        <dbReference type="EMBL" id="MFD1548152.1"/>
    </source>
</evidence>
<dbReference type="EMBL" id="JBHTOM010000001">
    <property type="protein sequence ID" value="MFD1548152.1"/>
    <property type="molecule type" value="Genomic_DNA"/>
</dbReference>
<proteinExistence type="predicted"/>
<gene>
    <name evidence="1" type="ORF">ACFQ5T_00395</name>
</gene>
<sequence>MQSKFGKQLDLFLEGNDQVKAKDVAESVPVSEGQLSRMRKGDRQFTKQSVKAIAMMAHAITVNYSAARANHGIISFMIRPGRTDDVLQAFSQQEEEEDDRENIQKSFIRAATTEPKQRSNEQRLLIKQFLKELIEEIGSEITLFIRCCKYLRVDPQPFIDTYNEKLGG</sequence>
<dbReference type="RefSeq" id="WP_069360054.1">
    <property type="nucleotide sequence ID" value="NZ_JBHTOM010000001.1"/>
</dbReference>
<accession>A0ABW4H0L3</accession>
<comment type="caution">
    <text evidence="1">The sequence shown here is derived from an EMBL/GenBank/DDBJ whole genome shotgun (WGS) entry which is preliminary data.</text>
</comment>
<evidence type="ECO:0000313" key="2">
    <source>
        <dbReference type="Proteomes" id="UP001597195"/>
    </source>
</evidence>
<reference evidence="2" key="1">
    <citation type="journal article" date="2019" name="Int. J. Syst. Evol. Microbiol.">
        <title>The Global Catalogue of Microorganisms (GCM) 10K type strain sequencing project: providing services to taxonomists for standard genome sequencing and annotation.</title>
        <authorList>
            <consortium name="The Broad Institute Genomics Platform"/>
            <consortium name="The Broad Institute Genome Sequencing Center for Infectious Disease"/>
            <person name="Wu L."/>
            <person name="Ma J."/>
        </authorList>
    </citation>
    <scope>NUCLEOTIDE SEQUENCE [LARGE SCALE GENOMIC DNA]</scope>
    <source>
        <strain evidence="2">CCM 8906</strain>
    </source>
</reference>
<name>A0ABW4H0L3_9LACO</name>
<evidence type="ECO:0008006" key="3">
    <source>
        <dbReference type="Google" id="ProtNLM"/>
    </source>
</evidence>
<keyword evidence="2" id="KW-1185">Reference proteome</keyword>
<organism evidence="1 2">
    <name type="scientific">Levilactobacillus fuyuanensis</name>
    <dbReference type="NCBI Taxonomy" id="2486022"/>
    <lineage>
        <taxon>Bacteria</taxon>
        <taxon>Bacillati</taxon>
        <taxon>Bacillota</taxon>
        <taxon>Bacilli</taxon>
        <taxon>Lactobacillales</taxon>
        <taxon>Lactobacillaceae</taxon>
        <taxon>Levilactobacillus</taxon>
    </lineage>
</organism>
<dbReference type="Proteomes" id="UP001597195">
    <property type="component" value="Unassembled WGS sequence"/>
</dbReference>
<protein>
    <recommendedName>
        <fullName evidence="3">Transcriptional regulator</fullName>
    </recommendedName>
</protein>